<name>A0A8X6Q7E4_NEPPI</name>
<evidence type="ECO:0000313" key="3">
    <source>
        <dbReference type="Proteomes" id="UP000887013"/>
    </source>
</evidence>
<dbReference type="AlphaFoldDB" id="A0A8X6Q7E4"/>
<gene>
    <name evidence="2" type="ORF">NPIL_41271</name>
</gene>
<organism evidence="2 3">
    <name type="scientific">Nephila pilipes</name>
    <name type="common">Giant wood spider</name>
    <name type="synonym">Nephila maculata</name>
    <dbReference type="NCBI Taxonomy" id="299642"/>
    <lineage>
        <taxon>Eukaryota</taxon>
        <taxon>Metazoa</taxon>
        <taxon>Ecdysozoa</taxon>
        <taxon>Arthropoda</taxon>
        <taxon>Chelicerata</taxon>
        <taxon>Arachnida</taxon>
        <taxon>Araneae</taxon>
        <taxon>Araneomorphae</taxon>
        <taxon>Entelegynae</taxon>
        <taxon>Araneoidea</taxon>
        <taxon>Nephilidae</taxon>
        <taxon>Nephila</taxon>
    </lineage>
</organism>
<evidence type="ECO:0000313" key="2">
    <source>
        <dbReference type="EMBL" id="GFU06348.1"/>
    </source>
</evidence>
<protein>
    <submittedName>
        <fullName evidence="2">Uncharacterized protein</fullName>
    </submittedName>
</protein>
<reference evidence="2" key="1">
    <citation type="submission" date="2020-08" db="EMBL/GenBank/DDBJ databases">
        <title>Multicomponent nature underlies the extraordinary mechanical properties of spider dragline silk.</title>
        <authorList>
            <person name="Kono N."/>
            <person name="Nakamura H."/>
            <person name="Mori M."/>
            <person name="Yoshida Y."/>
            <person name="Ohtoshi R."/>
            <person name="Malay A.D."/>
            <person name="Moran D.A.P."/>
            <person name="Tomita M."/>
            <person name="Numata K."/>
            <person name="Arakawa K."/>
        </authorList>
    </citation>
    <scope>NUCLEOTIDE SEQUENCE</scope>
</reference>
<keyword evidence="3" id="KW-1185">Reference proteome</keyword>
<accession>A0A8X6Q7E4</accession>
<dbReference type="OrthoDB" id="6415835at2759"/>
<evidence type="ECO:0000256" key="1">
    <source>
        <dbReference type="SAM" id="MobiDB-lite"/>
    </source>
</evidence>
<dbReference type="EMBL" id="BMAW01077430">
    <property type="protein sequence ID" value="GFU06348.1"/>
    <property type="molecule type" value="Genomic_DNA"/>
</dbReference>
<comment type="caution">
    <text evidence="2">The sequence shown here is derived from an EMBL/GenBank/DDBJ whole genome shotgun (WGS) entry which is preliminary data.</text>
</comment>
<sequence length="177" mass="19466">MIEEPLSRTLSLSPAELSSGDIVLPDTERLEPDFRRSAPDFGTFTQRDDGGNGRFVEDFHFRTVVSVFGRCSLSKMTEILFWQEVFECDEDAVQYQTLHDPPQLEPSDAWGLQERGFKGRQKGQEAVLPAQGVAHIAVRRHSGPATLQQPPGGGGPAAGRKSATLAAPRQVLLLFSF</sequence>
<dbReference type="Proteomes" id="UP000887013">
    <property type="component" value="Unassembled WGS sequence"/>
</dbReference>
<proteinExistence type="predicted"/>
<feature type="region of interest" description="Disordered" evidence="1">
    <location>
        <begin position="143"/>
        <end position="162"/>
    </location>
</feature>